<dbReference type="AlphaFoldDB" id="A0A7S2E9T6"/>
<accession>A0A7S2E9T6</accession>
<gene>
    <name evidence="1" type="ORF">OSIN01602_LOCUS2099</name>
</gene>
<proteinExistence type="predicted"/>
<name>A0A7S2E9T6_TRICV</name>
<dbReference type="EMBL" id="HBGO01003767">
    <property type="protein sequence ID" value="CAD9322868.1"/>
    <property type="molecule type" value="Transcribed_RNA"/>
</dbReference>
<protein>
    <submittedName>
        <fullName evidence="1">Uncharacterized protein</fullName>
    </submittedName>
</protein>
<organism evidence="1">
    <name type="scientific">Trieres chinensis</name>
    <name type="common">Marine centric diatom</name>
    <name type="synonym">Odontella sinensis</name>
    <dbReference type="NCBI Taxonomy" id="1514140"/>
    <lineage>
        <taxon>Eukaryota</taxon>
        <taxon>Sar</taxon>
        <taxon>Stramenopiles</taxon>
        <taxon>Ochrophyta</taxon>
        <taxon>Bacillariophyta</taxon>
        <taxon>Mediophyceae</taxon>
        <taxon>Biddulphiophycidae</taxon>
        <taxon>Eupodiscales</taxon>
        <taxon>Parodontellaceae</taxon>
        <taxon>Trieres</taxon>
    </lineage>
</organism>
<reference evidence="1" key="1">
    <citation type="submission" date="2021-01" db="EMBL/GenBank/DDBJ databases">
        <authorList>
            <person name="Corre E."/>
            <person name="Pelletier E."/>
            <person name="Niang G."/>
            <person name="Scheremetjew M."/>
            <person name="Finn R."/>
            <person name="Kale V."/>
            <person name="Holt S."/>
            <person name="Cochrane G."/>
            <person name="Meng A."/>
            <person name="Brown T."/>
            <person name="Cohen L."/>
        </authorList>
    </citation>
    <scope>NUCLEOTIDE SEQUENCE</scope>
    <source>
        <strain evidence="1">Grunow 1884</strain>
    </source>
</reference>
<evidence type="ECO:0000313" key="1">
    <source>
        <dbReference type="EMBL" id="CAD9322868.1"/>
    </source>
</evidence>
<sequence>MEYHVICACPENGTYFRKRNFFGVFVLHLIINPVQGWEHAPLCPKEKQSFPCSFSFVMGCCALSSLPGEDNTPPLLFLPSPWLPLTLFLPITVPCGGSGNGWTVPKNGLFRVSLKIYAQISFDSPS</sequence>